<organism evidence="1 2">
    <name type="scientific">Caenorhabditis bovis</name>
    <dbReference type="NCBI Taxonomy" id="2654633"/>
    <lineage>
        <taxon>Eukaryota</taxon>
        <taxon>Metazoa</taxon>
        <taxon>Ecdysozoa</taxon>
        <taxon>Nematoda</taxon>
        <taxon>Chromadorea</taxon>
        <taxon>Rhabditida</taxon>
        <taxon>Rhabditina</taxon>
        <taxon>Rhabditomorpha</taxon>
        <taxon>Rhabditoidea</taxon>
        <taxon>Rhabditidae</taxon>
        <taxon>Peloderinae</taxon>
        <taxon>Caenorhabditis</taxon>
    </lineage>
</organism>
<evidence type="ECO:0000313" key="2">
    <source>
        <dbReference type="Proteomes" id="UP000494206"/>
    </source>
</evidence>
<sequence length="66" mass="7567">MEECNARFARCRALIFRSYVRCYRVARRGMPQCPSTDSLEGIINSIMGLMDQCEAGNHDHDALMVR</sequence>
<gene>
    <name evidence="1" type="ORF">CBOVIS_LOCUS12903</name>
</gene>
<reference evidence="1 2" key="1">
    <citation type="submission" date="2020-04" db="EMBL/GenBank/DDBJ databases">
        <authorList>
            <person name="Laetsch R D."/>
            <person name="Stevens L."/>
            <person name="Kumar S."/>
            <person name="Blaxter L. M."/>
        </authorList>
    </citation>
    <scope>NUCLEOTIDE SEQUENCE [LARGE SCALE GENOMIC DNA]</scope>
</reference>
<dbReference type="AlphaFoldDB" id="A0A8S1FC11"/>
<protein>
    <submittedName>
        <fullName evidence="1">Uncharacterized protein</fullName>
    </submittedName>
</protein>
<accession>A0A8S1FC11</accession>
<comment type="caution">
    <text evidence="1">The sequence shown here is derived from an EMBL/GenBank/DDBJ whole genome shotgun (WGS) entry which is preliminary data.</text>
</comment>
<dbReference type="EMBL" id="CADEPM010000014">
    <property type="protein sequence ID" value="CAB3411520.1"/>
    <property type="molecule type" value="Genomic_DNA"/>
</dbReference>
<dbReference type="Proteomes" id="UP000494206">
    <property type="component" value="Unassembled WGS sequence"/>
</dbReference>
<evidence type="ECO:0000313" key="1">
    <source>
        <dbReference type="EMBL" id="CAB3411520.1"/>
    </source>
</evidence>
<keyword evidence="2" id="KW-1185">Reference proteome</keyword>
<name>A0A8S1FC11_9PELO</name>
<proteinExistence type="predicted"/>